<keyword evidence="7" id="KW-0791">Threonine biosynthesis</keyword>
<evidence type="ECO:0000259" key="14">
    <source>
        <dbReference type="Pfam" id="PF14821"/>
    </source>
</evidence>
<dbReference type="CDD" id="cd01560">
    <property type="entry name" value="Thr-synth_2"/>
    <property type="match status" value="1"/>
</dbReference>
<dbReference type="SUPFAM" id="SSF53686">
    <property type="entry name" value="Tryptophan synthase beta subunit-like PLP-dependent enzymes"/>
    <property type="match status" value="1"/>
</dbReference>
<dbReference type="AlphaFoldDB" id="A0A963YXT2"/>
<dbReference type="Gene3D" id="3.40.50.1100">
    <property type="match status" value="2"/>
</dbReference>
<evidence type="ECO:0000256" key="1">
    <source>
        <dbReference type="ARBA" id="ARBA00001933"/>
    </source>
</evidence>
<sequence>MRYFSTRGQAEPRDFGGVLLAGLAEDGGLFMPESWPERSVAEWRALRDLPYAELAAQVIHPFMGETISLDVLRSLCERAYAGFDHPARVPMVQLDSGLWVQELFHGPTLAFKDMALQLLGQLFEHVLTERDETVTIVGATSGDTGSAAIEACRDRSRIKIAILHPEGRTSEVQRRQMTTVAARNVFNIAVAGTFDDCQDMVKGLFADTQFRTDMKLTAVNSINWARIAAQIPYYVAAALAMGAPDREVAFAVPTGNFGNVLAAWAARRMGLPISKLIIGSNRNDILTRFLAANDMTAKGVEPSLSPSMDIQVSSNFERLLFELVDRDPQVTAQLMQDFRRTGRMPVPDAAWKKATALFQGLALSDAETSAAIRKIHDTTGYLADPHTAIGIAAAEVAALPAPAPVIAMATAHPAKFPDAVEAATGIRPSLPPRLAHLMTGEERVTRAPNDLASVETLLRAFVGRNDGQPTDLRDNAA</sequence>
<dbReference type="PROSITE" id="PS00165">
    <property type="entry name" value="DEHYDRATASE_SER_THR"/>
    <property type="match status" value="1"/>
</dbReference>
<evidence type="ECO:0000256" key="12">
    <source>
        <dbReference type="PIRSR" id="PIRSR604450-51"/>
    </source>
</evidence>
<dbReference type="Gene3D" id="3.90.1380.10">
    <property type="entry name" value="Threonine synthase, N-terminal domain"/>
    <property type="match status" value="1"/>
</dbReference>
<dbReference type="NCBIfam" id="TIGR00260">
    <property type="entry name" value="thrC"/>
    <property type="match status" value="1"/>
</dbReference>
<dbReference type="InterPro" id="IPR000634">
    <property type="entry name" value="Ser/Thr_deHydtase_PyrdxlP-BS"/>
</dbReference>
<dbReference type="GO" id="GO:0009088">
    <property type="term" value="P:threonine biosynthetic process"/>
    <property type="evidence" value="ECO:0007669"/>
    <property type="project" value="UniProtKB-UniRule"/>
</dbReference>
<evidence type="ECO:0000256" key="6">
    <source>
        <dbReference type="ARBA" id="ARBA00022605"/>
    </source>
</evidence>
<evidence type="ECO:0000256" key="3">
    <source>
        <dbReference type="ARBA" id="ARBA00005517"/>
    </source>
</evidence>
<dbReference type="EC" id="4.2.3.1" evidence="4 11"/>
<comment type="similarity">
    <text evidence="3">Belongs to the threonine synthase family.</text>
</comment>
<dbReference type="Pfam" id="PF00291">
    <property type="entry name" value="PALP"/>
    <property type="match status" value="1"/>
</dbReference>
<dbReference type="EMBL" id="JAESVA010000001">
    <property type="protein sequence ID" value="MCB8879202.1"/>
    <property type="molecule type" value="Genomic_DNA"/>
</dbReference>
<dbReference type="GO" id="GO:0004795">
    <property type="term" value="F:threonine synthase activity"/>
    <property type="evidence" value="ECO:0007669"/>
    <property type="project" value="UniProtKB-UniRule"/>
</dbReference>
<feature type="domain" description="Threonine synthase N-terminal" evidence="14">
    <location>
        <begin position="2"/>
        <end position="80"/>
    </location>
</feature>
<evidence type="ECO:0000256" key="2">
    <source>
        <dbReference type="ARBA" id="ARBA00004979"/>
    </source>
</evidence>
<dbReference type="InterPro" id="IPR029144">
    <property type="entry name" value="Thr_synth_N"/>
</dbReference>
<dbReference type="PANTHER" id="PTHR42690:SF1">
    <property type="entry name" value="THREONINE SYNTHASE-LIKE 2"/>
    <property type="match status" value="1"/>
</dbReference>
<evidence type="ECO:0000256" key="7">
    <source>
        <dbReference type="ARBA" id="ARBA00022697"/>
    </source>
</evidence>
<evidence type="ECO:0000256" key="5">
    <source>
        <dbReference type="ARBA" id="ARBA00018679"/>
    </source>
</evidence>
<evidence type="ECO:0000256" key="8">
    <source>
        <dbReference type="ARBA" id="ARBA00022898"/>
    </source>
</evidence>
<evidence type="ECO:0000313" key="15">
    <source>
        <dbReference type="EMBL" id="MCB8879202.1"/>
    </source>
</evidence>
<feature type="domain" description="Tryptophan synthase beta chain-like PALP" evidence="13">
    <location>
        <begin position="94"/>
        <end position="327"/>
    </location>
</feature>
<evidence type="ECO:0000256" key="9">
    <source>
        <dbReference type="ARBA" id="ARBA00023239"/>
    </source>
</evidence>
<evidence type="ECO:0000256" key="11">
    <source>
        <dbReference type="NCBIfam" id="TIGR00260"/>
    </source>
</evidence>
<dbReference type="Pfam" id="PF24857">
    <property type="entry name" value="THR4_C"/>
    <property type="match status" value="1"/>
</dbReference>
<accession>A0A963YXT2</accession>
<keyword evidence="6" id="KW-0028">Amino-acid biosynthesis</keyword>
<dbReference type="InterPro" id="IPR004450">
    <property type="entry name" value="Thr_synthase-like"/>
</dbReference>
<gene>
    <name evidence="15" type="ORF">ACELLULO517_03065</name>
</gene>
<dbReference type="RefSeq" id="WP_227305769.1">
    <property type="nucleotide sequence ID" value="NZ_JAESVA010000001.1"/>
</dbReference>
<comment type="pathway">
    <text evidence="2">Amino-acid biosynthesis; L-threonine biosynthesis; L-threonine from L-aspartate: step 5/5.</text>
</comment>
<organism evidence="15 16">
    <name type="scientific">Acidisoma cellulosilyticum</name>
    <dbReference type="NCBI Taxonomy" id="2802395"/>
    <lineage>
        <taxon>Bacteria</taxon>
        <taxon>Pseudomonadati</taxon>
        <taxon>Pseudomonadota</taxon>
        <taxon>Alphaproteobacteria</taxon>
        <taxon>Acetobacterales</taxon>
        <taxon>Acidocellaceae</taxon>
        <taxon>Acidisoma</taxon>
    </lineage>
</organism>
<dbReference type="InterPro" id="IPR036052">
    <property type="entry name" value="TrpB-like_PALP_sf"/>
</dbReference>
<evidence type="ECO:0000259" key="13">
    <source>
        <dbReference type="Pfam" id="PF00291"/>
    </source>
</evidence>
<keyword evidence="9 15" id="KW-0456">Lyase</keyword>
<comment type="caution">
    <text evidence="15">The sequence shown here is derived from an EMBL/GenBank/DDBJ whole genome shotgun (WGS) entry which is preliminary data.</text>
</comment>
<keyword evidence="16" id="KW-1185">Reference proteome</keyword>
<dbReference type="Proteomes" id="UP000721844">
    <property type="component" value="Unassembled WGS sequence"/>
</dbReference>
<dbReference type="PANTHER" id="PTHR42690">
    <property type="entry name" value="THREONINE SYNTHASE FAMILY MEMBER"/>
    <property type="match status" value="1"/>
</dbReference>
<protein>
    <recommendedName>
        <fullName evidence="5 11">Threonine synthase</fullName>
        <ecNumber evidence="4 11">4.2.3.1</ecNumber>
    </recommendedName>
</protein>
<dbReference type="InterPro" id="IPR037158">
    <property type="entry name" value="Thr_synth_N_sf"/>
</dbReference>
<dbReference type="InterPro" id="IPR001926">
    <property type="entry name" value="TrpB-like_PALP"/>
</dbReference>
<proteinExistence type="inferred from homology"/>
<evidence type="ECO:0000256" key="10">
    <source>
        <dbReference type="ARBA" id="ARBA00049144"/>
    </source>
</evidence>
<comment type="catalytic activity">
    <reaction evidence="10">
        <text>O-phospho-L-homoserine + H2O = L-threonine + phosphate</text>
        <dbReference type="Rhea" id="RHEA:10840"/>
        <dbReference type="ChEBI" id="CHEBI:15377"/>
        <dbReference type="ChEBI" id="CHEBI:43474"/>
        <dbReference type="ChEBI" id="CHEBI:57590"/>
        <dbReference type="ChEBI" id="CHEBI:57926"/>
        <dbReference type="EC" id="4.2.3.1"/>
    </reaction>
</comment>
<evidence type="ECO:0000256" key="4">
    <source>
        <dbReference type="ARBA" id="ARBA00013028"/>
    </source>
</evidence>
<keyword evidence="8 12" id="KW-0663">Pyridoxal phosphate</keyword>
<reference evidence="15 16" key="1">
    <citation type="journal article" date="2021" name="Microorganisms">
        <title>Acidisoma silvae sp. nov. and Acidisomacellulosilytica sp. nov., Two Acidophilic Bacteria Isolated from Decaying Wood, Hydrolyzing Cellulose and Producing Poly-3-hydroxybutyrate.</title>
        <authorList>
            <person name="Mieszkin S."/>
            <person name="Pouder E."/>
            <person name="Uroz S."/>
            <person name="Simon-Colin C."/>
            <person name="Alain K."/>
        </authorList>
    </citation>
    <scope>NUCLEOTIDE SEQUENCE [LARGE SCALE GENOMIC DNA]</scope>
    <source>
        <strain evidence="15 16">HW T5.17</strain>
    </source>
</reference>
<dbReference type="InterPro" id="IPR051166">
    <property type="entry name" value="Threonine_Synthase"/>
</dbReference>
<feature type="modified residue" description="N6-(pyridoxal phosphate)lysine" evidence="12">
    <location>
        <position position="112"/>
    </location>
</feature>
<evidence type="ECO:0000313" key="16">
    <source>
        <dbReference type="Proteomes" id="UP000721844"/>
    </source>
</evidence>
<dbReference type="GO" id="GO:0030170">
    <property type="term" value="F:pyridoxal phosphate binding"/>
    <property type="evidence" value="ECO:0007669"/>
    <property type="project" value="InterPro"/>
</dbReference>
<comment type="cofactor">
    <cofactor evidence="1 12">
        <name>pyridoxal 5'-phosphate</name>
        <dbReference type="ChEBI" id="CHEBI:597326"/>
    </cofactor>
</comment>
<dbReference type="Pfam" id="PF14821">
    <property type="entry name" value="Thr_synth_N"/>
    <property type="match status" value="1"/>
</dbReference>
<name>A0A963YXT2_9PROT</name>